<dbReference type="EMBL" id="CP014782">
    <property type="protein sequence ID" value="AQS39131.1"/>
    <property type="molecule type" value="Genomic_DNA"/>
</dbReference>
<feature type="domain" description="Arylsulfotransferase N-terminal" evidence="2">
    <location>
        <begin position="74"/>
        <end position="157"/>
    </location>
</feature>
<name>A0A1S6HUF9_9GAMM</name>
<dbReference type="KEGG" id="spsw:Sps_04009"/>
<keyword evidence="1" id="KW-0732">Signal</keyword>
<feature type="chain" id="PRO_5014546287" evidence="1">
    <location>
        <begin position="29"/>
        <end position="615"/>
    </location>
</feature>
<dbReference type="RefSeq" id="WP_077754076.1">
    <property type="nucleotide sequence ID" value="NZ_CP014782.1"/>
</dbReference>
<keyword evidence="4" id="KW-0808">Transferase</keyword>
<protein>
    <submittedName>
        <fullName evidence="4">Arylsulfotransferase (ASST)</fullName>
    </submittedName>
</protein>
<dbReference type="InterPro" id="IPR038477">
    <property type="entry name" value="ASST_N_sf"/>
</dbReference>
<evidence type="ECO:0000313" key="3">
    <source>
        <dbReference type="EMBL" id="AQS39124.1"/>
    </source>
</evidence>
<dbReference type="InterPro" id="IPR035391">
    <property type="entry name" value="Arylsulfotran_N"/>
</dbReference>
<evidence type="ECO:0000313" key="4">
    <source>
        <dbReference type="EMBL" id="AQS39131.1"/>
    </source>
</evidence>
<dbReference type="Pfam" id="PF17425">
    <property type="entry name" value="Arylsulfotran_N"/>
    <property type="match status" value="1"/>
</dbReference>
<gene>
    <name evidence="3" type="ORF">Sps_04009</name>
    <name evidence="4" type="ORF">Sps_04016</name>
</gene>
<dbReference type="STRING" id="225848.Sps_04009"/>
<sequence length="615" mass="67460">MSKLNLFKSVSLAAIFTVGALSTTATFAYNGEPRVLPEQGVDVTNAVVKAHKDIYDGLLGDITSNNTLGVKPIVTLNPYGTAPLSAYVGFWNEDTSKSFEVSVTSKNSTVPITLSHVYTPDTGANLLVVSGLEPDTLNTITVKESDENTPFSYTYVYHLQTEPLAPTDAEMVDGEYVISGTPIFDVKYSDSDFSKRSDGIYMTSYYGRGHYGLDNNGDVRWALTNDVIPSFNFNLVGDGRYVSNGSTVVDNVTVSSPATNKTIYEWDIMGRVYSVTNMQYEAHHTTILVDGDSSQLLLPSEKSDYNDGAELTREDGVSIIDRATGTEVNYYDFSKLLDSNRAPTIINGDGDNRNDWAHLNAAYNDATQDLIIASLRNQNVFVGITPQDNADATISFIAGSHHEWSTELEQYLLTPVDADGTALYNLEDTADIDKADKEFWTWGQHGVTPLPSSVKGIVRLAMFDDGNYRSYDPDLQLVAADNWGRYVEFTIDLSKMTISKDAEWGKELGGIFYSSYVGNVFRDPINGNMLINSGGAMVDGNGIPTELDSGTGPLDPDVDPYTSESRPIFVEVQQNEDGSYNKLFELVATSGRVKTPDDGEGNTWRIDMEPVNNFV</sequence>
<keyword evidence="5" id="KW-1185">Reference proteome</keyword>
<reference evidence="4 5" key="1">
    <citation type="submission" date="2016-03" db="EMBL/GenBank/DDBJ databases">
        <title>Complete genome sequence of Shewanella psychrophila WP2, a deep sea bacterium isolated from west Pacific sediment.</title>
        <authorList>
            <person name="Xu G."/>
            <person name="Jian H."/>
        </authorList>
    </citation>
    <scope>NUCLEOTIDE SEQUENCE [LARGE SCALE GENOMIC DNA]</scope>
    <source>
        <strain evidence="4 5">WP2</strain>
    </source>
</reference>
<accession>A0A1S6HUF9</accession>
<dbReference type="InterPro" id="IPR010262">
    <property type="entry name" value="Arylsulfotransferase_bact"/>
</dbReference>
<dbReference type="OrthoDB" id="304912at2"/>
<dbReference type="Gene3D" id="2.60.40.3100">
    <property type="entry name" value="Arylsulphate sulphotransferase monomer, N-terminal domain"/>
    <property type="match status" value="1"/>
</dbReference>
<evidence type="ECO:0000259" key="2">
    <source>
        <dbReference type="Pfam" id="PF17425"/>
    </source>
</evidence>
<dbReference type="KEGG" id="spsw:Sps_04016"/>
<evidence type="ECO:0000313" key="5">
    <source>
        <dbReference type="Proteomes" id="UP000189545"/>
    </source>
</evidence>
<organism evidence="4 5">
    <name type="scientific">Shewanella psychrophila</name>
    <dbReference type="NCBI Taxonomy" id="225848"/>
    <lineage>
        <taxon>Bacteria</taxon>
        <taxon>Pseudomonadati</taxon>
        <taxon>Pseudomonadota</taxon>
        <taxon>Gammaproteobacteria</taxon>
        <taxon>Alteromonadales</taxon>
        <taxon>Shewanellaceae</taxon>
        <taxon>Shewanella</taxon>
    </lineage>
</organism>
<feature type="signal peptide" evidence="1">
    <location>
        <begin position="1"/>
        <end position="28"/>
    </location>
</feature>
<dbReference type="Proteomes" id="UP000189545">
    <property type="component" value="Chromosome"/>
</dbReference>
<dbReference type="AlphaFoldDB" id="A0A1S6HUF9"/>
<dbReference type="Pfam" id="PF05935">
    <property type="entry name" value="Arylsulfotrans"/>
    <property type="match status" value="1"/>
</dbReference>
<evidence type="ECO:0000256" key="1">
    <source>
        <dbReference type="SAM" id="SignalP"/>
    </source>
</evidence>
<dbReference type="GO" id="GO:0004062">
    <property type="term" value="F:aryl sulfotransferase activity"/>
    <property type="evidence" value="ECO:0007669"/>
    <property type="project" value="InterPro"/>
</dbReference>
<proteinExistence type="predicted"/>
<dbReference type="EMBL" id="CP014782">
    <property type="protein sequence ID" value="AQS39124.1"/>
    <property type="molecule type" value="Genomic_DNA"/>
</dbReference>